<dbReference type="AlphaFoldDB" id="A0A8X6F1E3"/>
<reference evidence="2" key="1">
    <citation type="submission" date="2020-07" db="EMBL/GenBank/DDBJ databases">
        <title>Multicomponent nature underlies the extraordinary mechanical properties of spider dragline silk.</title>
        <authorList>
            <person name="Kono N."/>
            <person name="Nakamura H."/>
            <person name="Mori M."/>
            <person name="Yoshida Y."/>
            <person name="Ohtoshi R."/>
            <person name="Malay A.D."/>
            <person name="Moran D.A.P."/>
            <person name="Tomita M."/>
            <person name="Numata K."/>
            <person name="Arakawa K."/>
        </authorList>
    </citation>
    <scope>NUCLEOTIDE SEQUENCE</scope>
</reference>
<evidence type="ECO:0000313" key="3">
    <source>
        <dbReference type="Proteomes" id="UP000887116"/>
    </source>
</evidence>
<feature type="region of interest" description="Disordered" evidence="1">
    <location>
        <begin position="1"/>
        <end position="20"/>
    </location>
</feature>
<proteinExistence type="predicted"/>
<dbReference type="Proteomes" id="UP000887116">
    <property type="component" value="Unassembled WGS sequence"/>
</dbReference>
<keyword evidence="3" id="KW-1185">Reference proteome</keyword>
<evidence type="ECO:0000256" key="1">
    <source>
        <dbReference type="SAM" id="MobiDB-lite"/>
    </source>
</evidence>
<accession>A0A8X6F1E3</accession>
<dbReference type="EMBL" id="BMAO01000438">
    <property type="protein sequence ID" value="GFQ66911.1"/>
    <property type="molecule type" value="Genomic_DNA"/>
</dbReference>
<dbReference type="OrthoDB" id="6460676at2759"/>
<evidence type="ECO:0000313" key="2">
    <source>
        <dbReference type="EMBL" id="GFQ66911.1"/>
    </source>
</evidence>
<protein>
    <submittedName>
        <fullName evidence="2">Uncharacterized protein</fullName>
    </submittedName>
</protein>
<name>A0A8X6F1E3_TRICU</name>
<feature type="compositionally biased region" description="Basic and acidic residues" evidence="1">
    <location>
        <begin position="1"/>
        <end position="15"/>
    </location>
</feature>
<organism evidence="2 3">
    <name type="scientific">Trichonephila clavata</name>
    <name type="common">Joro spider</name>
    <name type="synonym">Nephila clavata</name>
    <dbReference type="NCBI Taxonomy" id="2740835"/>
    <lineage>
        <taxon>Eukaryota</taxon>
        <taxon>Metazoa</taxon>
        <taxon>Ecdysozoa</taxon>
        <taxon>Arthropoda</taxon>
        <taxon>Chelicerata</taxon>
        <taxon>Arachnida</taxon>
        <taxon>Araneae</taxon>
        <taxon>Araneomorphae</taxon>
        <taxon>Entelegynae</taxon>
        <taxon>Araneoidea</taxon>
        <taxon>Nephilidae</taxon>
        <taxon>Trichonephila</taxon>
    </lineage>
</organism>
<sequence length="156" mass="17217">MDLEHPPHTYIEKLDGGGVGEPTAEERKKIFFFLKIFRFERRAVEGCLFPADFAAGGMFGFPSTARRDAPACAPPHCPFPSGEETKTKKFYRKRPSCGGRDENCRIVQLRAVDHSARGSMKNAASCEIWCELQNTQITDYSNAHCGSRSSAGASPV</sequence>
<comment type="caution">
    <text evidence="2">The sequence shown here is derived from an EMBL/GenBank/DDBJ whole genome shotgun (WGS) entry which is preliminary data.</text>
</comment>
<gene>
    <name evidence="2" type="ORF">TNCT_483471</name>
</gene>